<comment type="caution">
    <text evidence="1">The sequence shown here is derived from an EMBL/GenBank/DDBJ whole genome shotgun (WGS) entry which is preliminary data.</text>
</comment>
<evidence type="ECO:0000313" key="1">
    <source>
        <dbReference type="EMBL" id="GAI08629.1"/>
    </source>
</evidence>
<protein>
    <submittedName>
        <fullName evidence="1">Uncharacterized protein</fullName>
    </submittedName>
</protein>
<dbReference type="AlphaFoldDB" id="X1MQI4"/>
<dbReference type="EMBL" id="BARV01010147">
    <property type="protein sequence ID" value="GAI08629.1"/>
    <property type="molecule type" value="Genomic_DNA"/>
</dbReference>
<accession>X1MQI4</accession>
<reference evidence="1" key="1">
    <citation type="journal article" date="2014" name="Front. Microbiol.">
        <title>High frequency of phylogenetically diverse reductive dehalogenase-homologous genes in deep subseafloor sedimentary metagenomes.</title>
        <authorList>
            <person name="Kawai M."/>
            <person name="Futagami T."/>
            <person name="Toyoda A."/>
            <person name="Takaki Y."/>
            <person name="Nishi S."/>
            <person name="Hori S."/>
            <person name="Arai W."/>
            <person name="Tsubouchi T."/>
            <person name="Morono Y."/>
            <person name="Uchiyama I."/>
            <person name="Ito T."/>
            <person name="Fujiyama A."/>
            <person name="Inagaki F."/>
            <person name="Takami H."/>
        </authorList>
    </citation>
    <scope>NUCLEOTIDE SEQUENCE</scope>
    <source>
        <strain evidence="1">Expedition CK06-06</strain>
    </source>
</reference>
<name>X1MQI4_9ZZZZ</name>
<sequence>MQILVGVVTRTRNAFAQPARDPDEGFIILPLNQLAFKHRLLAMQIILNYGSSG</sequence>
<proteinExistence type="predicted"/>
<organism evidence="1">
    <name type="scientific">marine sediment metagenome</name>
    <dbReference type="NCBI Taxonomy" id="412755"/>
    <lineage>
        <taxon>unclassified sequences</taxon>
        <taxon>metagenomes</taxon>
        <taxon>ecological metagenomes</taxon>
    </lineage>
</organism>
<gene>
    <name evidence="1" type="ORF">S06H3_19756</name>
</gene>